<protein>
    <submittedName>
        <fullName evidence="1">Uncharacterized protein</fullName>
    </submittedName>
</protein>
<sequence>MGGLSYRLVESCVNILPRNGLLVQSQIM</sequence>
<organism evidence="1 2">
    <name type="scientific">Pyronema omphalodes (strain CBS 100304)</name>
    <name type="common">Pyronema confluens</name>
    <dbReference type="NCBI Taxonomy" id="1076935"/>
    <lineage>
        <taxon>Eukaryota</taxon>
        <taxon>Fungi</taxon>
        <taxon>Dikarya</taxon>
        <taxon>Ascomycota</taxon>
        <taxon>Pezizomycotina</taxon>
        <taxon>Pezizomycetes</taxon>
        <taxon>Pezizales</taxon>
        <taxon>Pyronemataceae</taxon>
        <taxon>Pyronema</taxon>
    </lineage>
</organism>
<keyword evidence="2" id="KW-1185">Reference proteome</keyword>
<proteinExistence type="predicted"/>
<name>U4LFN1_PYROM</name>
<accession>U4LFN1</accession>
<reference evidence="1 2" key="1">
    <citation type="journal article" date="2013" name="PLoS Genet.">
        <title>The genome and development-dependent transcriptomes of Pyronema confluens: a window into fungal evolution.</title>
        <authorList>
            <person name="Traeger S."/>
            <person name="Altegoer F."/>
            <person name="Freitag M."/>
            <person name="Gabaldon T."/>
            <person name="Kempken F."/>
            <person name="Kumar A."/>
            <person name="Marcet-Houben M."/>
            <person name="Poggeler S."/>
            <person name="Stajich J.E."/>
            <person name="Nowrousian M."/>
        </authorList>
    </citation>
    <scope>NUCLEOTIDE SEQUENCE [LARGE SCALE GENOMIC DNA]</scope>
    <source>
        <strain evidence="2">CBS 100304</strain>
        <tissue evidence="1">Vegetative mycelium</tissue>
    </source>
</reference>
<dbReference type="Proteomes" id="UP000018144">
    <property type="component" value="Unassembled WGS sequence"/>
</dbReference>
<dbReference type="AlphaFoldDB" id="U4LFN1"/>
<gene>
    <name evidence="1" type="ORF">PCON_08464</name>
</gene>
<dbReference type="EMBL" id="HF935433">
    <property type="protein sequence ID" value="CCX30322.1"/>
    <property type="molecule type" value="Genomic_DNA"/>
</dbReference>
<evidence type="ECO:0000313" key="1">
    <source>
        <dbReference type="EMBL" id="CCX30322.1"/>
    </source>
</evidence>
<evidence type="ECO:0000313" key="2">
    <source>
        <dbReference type="Proteomes" id="UP000018144"/>
    </source>
</evidence>